<evidence type="ECO:0000313" key="2">
    <source>
        <dbReference type="EMBL" id="MCG3418224.1"/>
    </source>
</evidence>
<dbReference type="RefSeq" id="WP_238018298.1">
    <property type="nucleotide sequence ID" value="NZ_JAIFZM010000002.1"/>
</dbReference>
<keyword evidence="1" id="KW-0812">Transmembrane</keyword>
<organism evidence="2 3">
    <name type="scientific">Oceanobacillus jordanicus</name>
    <dbReference type="NCBI Taxonomy" id="2867266"/>
    <lineage>
        <taxon>Bacteria</taxon>
        <taxon>Bacillati</taxon>
        <taxon>Bacillota</taxon>
        <taxon>Bacilli</taxon>
        <taxon>Bacillales</taxon>
        <taxon>Bacillaceae</taxon>
        <taxon>Oceanobacillus</taxon>
    </lineage>
</organism>
<name>A0AAW5B072_9BACI</name>
<proteinExistence type="predicted"/>
<sequence>MEETQWDIKTIKRLKKKQLVQINLVMLLLFLLFGYFSQNGKSSLIIWGFCVIMWLTVVITFFTLKRRPIGTKTSRILQKFDKDRLGQKRWKRRKIIEFGIISVISVFVTVLVFSMDFNSAKFDFPLDAFPFIGAWVGTNIGEIVRISNL</sequence>
<feature type="transmembrane region" description="Helical" evidence="1">
    <location>
        <begin position="20"/>
        <end position="38"/>
    </location>
</feature>
<protein>
    <submittedName>
        <fullName evidence="2">Uncharacterized protein</fullName>
    </submittedName>
</protein>
<comment type="caution">
    <text evidence="2">The sequence shown here is derived from an EMBL/GenBank/DDBJ whole genome shotgun (WGS) entry which is preliminary data.</text>
</comment>
<evidence type="ECO:0000256" key="1">
    <source>
        <dbReference type="SAM" id="Phobius"/>
    </source>
</evidence>
<dbReference type="Proteomes" id="UP001199631">
    <property type="component" value="Unassembled WGS sequence"/>
</dbReference>
<dbReference type="EMBL" id="JAIFZM010000002">
    <property type="protein sequence ID" value="MCG3418224.1"/>
    <property type="molecule type" value="Genomic_DNA"/>
</dbReference>
<feature type="transmembrane region" description="Helical" evidence="1">
    <location>
        <begin position="95"/>
        <end position="115"/>
    </location>
</feature>
<feature type="transmembrane region" description="Helical" evidence="1">
    <location>
        <begin position="44"/>
        <end position="64"/>
    </location>
</feature>
<dbReference type="AlphaFoldDB" id="A0AAW5B072"/>
<keyword evidence="3" id="KW-1185">Reference proteome</keyword>
<keyword evidence="1" id="KW-1133">Transmembrane helix</keyword>
<keyword evidence="1" id="KW-0472">Membrane</keyword>
<gene>
    <name evidence="2" type="ORF">K3T81_03585</name>
</gene>
<reference evidence="2 3" key="1">
    <citation type="journal article" date="2022" name="Evol. Bioinform. Online">
        <title>Draft Genome Sequence of Oceanobacillus jordanicus Strain GSFE11, a Halotolerant Plant Growth-Promoting Bacterial Endophyte Isolated From the Jordan Valley.</title>
        <authorList>
            <person name="Alhindi T."/>
            <person name="Albdaiwi R."/>
        </authorList>
    </citation>
    <scope>NUCLEOTIDE SEQUENCE [LARGE SCALE GENOMIC DNA]</scope>
    <source>
        <strain evidence="2 3">GSFE11</strain>
    </source>
</reference>
<accession>A0AAW5B072</accession>
<evidence type="ECO:0000313" key="3">
    <source>
        <dbReference type="Proteomes" id="UP001199631"/>
    </source>
</evidence>